<comment type="caution">
    <text evidence="2">The sequence shown here is derived from an EMBL/GenBank/DDBJ whole genome shotgun (WGS) entry which is preliminary data.</text>
</comment>
<protein>
    <submittedName>
        <fullName evidence="2">Uncharacterized protein</fullName>
    </submittedName>
</protein>
<accession>A0ABD3WCV6</accession>
<name>A0ABD3WCV6_SINWO</name>
<reference evidence="2 3" key="1">
    <citation type="submission" date="2024-11" db="EMBL/GenBank/DDBJ databases">
        <title>Chromosome-level genome assembly of the freshwater bivalve Anodonta woodiana.</title>
        <authorList>
            <person name="Chen X."/>
        </authorList>
    </citation>
    <scope>NUCLEOTIDE SEQUENCE [LARGE SCALE GENOMIC DNA]</scope>
    <source>
        <strain evidence="2">MN2024</strain>
        <tissue evidence="2">Gills</tissue>
    </source>
</reference>
<keyword evidence="3" id="KW-1185">Reference proteome</keyword>
<dbReference type="Proteomes" id="UP001634394">
    <property type="component" value="Unassembled WGS sequence"/>
</dbReference>
<evidence type="ECO:0000313" key="3">
    <source>
        <dbReference type="Proteomes" id="UP001634394"/>
    </source>
</evidence>
<sequence>MGVENREVAQYMLSHTRRGLFLTEKMLSLFYELLVSLAVNGILDPDSEKHRSDALPEYGMDPDEPLPEPSDEDYIDVTSIQILNEEQLHSFSVKMCGINVANLSDIEPYLHALESVKEVLEV</sequence>
<evidence type="ECO:0000313" key="2">
    <source>
        <dbReference type="EMBL" id="KAL3871068.1"/>
    </source>
</evidence>
<dbReference type="AlphaFoldDB" id="A0ABD3WCV6"/>
<feature type="region of interest" description="Disordered" evidence="1">
    <location>
        <begin position="44"/>
        <end position="71"/>
    </location>
</feature>
<gene>
    <name evidence="2" type="ORF">ACJMK2_039089</name>
</gene>
<feature type="compositionally biased region" description="Acidic residues" evidence="1">
    <location>
        <begin position="60"/>
        <end position="71"/>
    </location>
</feature>
<dbReference type="EMBL" id="JBJQND010000007">
    <property type="protein sequence ID" value="KAL3871068.1"/>
    <property type="molecule type" value="Genomic_DNA"/>
</dbReference>
<proteinExistence type="predicted"/>
<evidence type="ECO:0000256" key="1">
    <source>
        <dbReference type="SAM" id="MobiDB-lite"/>
    </source>
</evidence>
<organism evidence="2 3">
    <name type="scientific">Sinanodonta woodiana</name>
    <name type="common">Chinese pond mussel</name>
    <name type="synonym">Anodonta woodiana</name>
    <dbReference type="NCBI Taxonomy" id="1069815"/>
    <lineage>
        <taxon>Eukaryota</taxon>
        <taxon>Metazoa</taxon>
        <taxon>Spiralia</taxon>
        <taxon>Lophotrochozoa</taxon>
        <taxon>Mollusca</taxon>
        <taxon>Bivalvia</taxon>
        <taxon>Autobranchia</taxon>
        <taxon>Heteroconchia</taxon>
        <taxon>Palaeoheterodonta</taxon>
        <taxon>Unionida</taxon>
        <taxon>Unionoidea</taxon>
        <taxon>Unionidae</taxon>
        <taxon>Unioninae</taxon>
        <taxon>Sinanodonta</taxon>
    </lineage>
</organism>